<dbReference type="InterPro" id="IPR029063">
    <property type="entry name" value="SAM-dependent_MTases_sf"/>
</dbReference>
<dbReference type="GO" id="GO:0002098">
    <property type="term" value="P:tRNA wobble uridine modification"/>
    <property type="evidence" value="ECO:0007669"/>
    <property type="project" value="TreeGrafter"/>
</dbReference>
<sequence length="125" mass="14456">MLSLPYRPASFDFFICVAVIHHFCTEERRIDALKELAYLLRPGGRGLITVALGFTLPIHLAVFKYGPKSNMHLLRVLSQDLPQPIYVLSRKPKGVRRNLKHQLQIQHQTLYLTRLARIPIEKETI</sequence>
<evidence type="ECO:0000256" key="2">
    <source>
        <dbReference type="ARBA" id="ARBA00022679"/>
    </source>
</evidence>
<protein>
    <recommendedName>
        <fullName evidence="3">Methyltransferase type 11 domain-containing protein</fullName>
    </recommendedName>
</protein>
<dbReference type="GO" id="GO:0106335">
    <property type="term" value="F:tRNA (5-carboxymethyluridine(34)-5-O)-methyltransferase activity"/>
    <property type="evidence" value="ECO:0007669"/>
    <property type="project" value="TreeGrafter"/>
</dbReference>
<dbReference type="InterPro" id="IPR013216">
    <property type="entry name" value="Methyltransf_11"/>
</dbReference>
<feature type="domain" description="Methyltransferase type 11" evidence="3">
    <location>
        <begin position="3"/>
        <end position="46"/>
    </location>
</feature>
<dbReference type="GO" id="GO:0005737">
    <property type="term" value="C:cytoplasm"/>
    <property type="evidence" value="ECO:0007669"/>
    <property type="project" value="TreeGrafter"/>
</dbReference>
<name>A0A3S5BW75_9PLAT</name>
<dbReference type="Pfam" id="PF08241">
    <property type="entry name" value="Methyltransf_11"/>
    <property type="match status" value="1"/>
</dbReference>
<evidence type="ECO:0000259" key="3">
    <source>
        <dbReference type="Pfam" id="PF08241"/>
    </source>
</evidence>
<dbReference type="CDD" id="cd02440">
    <property type="entry name" value="AdoMet_MTases"/>
    <property type="match status" value="1"/>
</dbReference>
<dbReference type="SUPFAM" id="SSF53335">
    <property type="entry name" value="S-adenosyl-L-methionine-dependent methyltransferases"/>
    <property type="match status" value="1"/>
</dbReference>
<organism evidence="4 5">
    <name type="scientific">Protopolystoma xenopodis</name>
    <dbReference type="NCBI Taxonomy" id="117903"/>
    <lineage>
        <taxon>Eukaryota</taxon>
        <taxon>Metazoa</taxon>
        <taxon>Spiralia</taxon>
        <taxon>Lophotrochozoa</taxon>
        <taxon>Platyhelminthes</taxon>
        <taxon>Monogenea</taxon>
        <taxon>Polyopisthocotylea</taxon>
        <taxon>Polystomatidea</taxon>
        <taxon>Polystomatidae</taxon>
        <taxon>Protopolystoma</taxon>
    </lineage>
</organism>
<gene>
    <name evidence="4" type="ORF">PXEA_LOCUS36374</name>
</gene>
<dbReference type="GO" id="GO:0030488">
    <property type="term" value="P:tRNA methylation"/>
    <property type="evidence" value="ECO:0007669"/>
    <property type="project" value="TreeGrafter"/>
</dbReference>
<keyword evidence="2" id="KW-0808">Transferase</keyword>
<keyword evidence="5" id="KW-1185">Reference proteome</keyword>
<dbReference type="OrthoDB" id="271595at2759"/>
<dbReference type="GO" id="GO:0000049">
    <property type="term" value="F:tRNA binding"/>
    <property type="evidence" value="ECO:0007669"/>
    <property type="project" value="TreeGrafter"/>
</dbReference>
<dbReference type="Proteomes" id="UP000784294">
    <property type="component" value="Unassembled WGS sequence"/>
</dbReference>
<comment type="caution">
    <text evidence="4">The sequence shown here is derived from an EMBL/GenBank/DDBJ whole genome shotgun (WGS) entry which is preliminary data.</text>
</comment>
<proteinExistence type="predicted"/>
<accession>A0A3S5BW75</accession>
<dbReference type="Gene3D" id="3.40.50.150">
    <property type="entry name" value="Vaccinia Virus protein VP39"/>
    <property type="match status" value="1"/>
</dbReference>
<evidence type="ECO:0000313" key="4">
    <source>
        <dbReference type="EMBL" id="VEL42934.1"/>
    </source>
</evidence>
<evidence type="ECO:0000256" key="1">
    <source>
        <dbReference type="ARBA" id="ARBA00022603"/>
    </source>
</evidence>
<dbReference type="EMBL" id="CAAALY010277714">
    <property type="protein sequence ID" value="VEL42934.1"/>
    <property type="molecule type" value="Genomic_DNA"/>
</dbReference>
<dbReference type="PANTHER" id="PTHR13069">
    <property type="entry name" value="ALKYLATED DNA REPAIR PROTEIN ALKB HOMOLOG 8"/>
    <property type="match status" value="1"/>
</dbReference>
<dbReference type="GO" id="GO:0008757">
    <property type="term" value="F:S-adenosylmethionine-dependent methyltransferase activity"/>
    <property type="evidence" value="ECO:0007669"/>
    <property type="project" value="InterPro"/>
</dbReference>
<keyword evidence="1" id="KW-0489">Methyltransferase</keyword>
<reference evidence="4" key="1">
    <citation type="submission" date="2018-11" db="EMBL/GenBank/DDBJ databases">
        <authorList>
            <consortium name="Pathogen Informatics"/>
        </authorList>
    </citation>
    <scope>NUCLEOTIDE SEQUENCE</scope>
</reference>
<dbReference type="GO" id="GO:0005634">
    <property type="term" value="C:nucleus"/>
    <property type="evidence" value="ECO:0007669"/>
    <property type="project" value="TreeGrafter"/>
</dbReference>
<dbReference type="AlphaFoldDB" id="A0A3S5BW75"/>
<evidence type="ECO:0000313" key="5">
    <source>
        <dbReference type="Proteomes" id="UP000784294"/>
    </source>
</evidence>
<dbReference type="PANTHER" id="PTHR13069:SF21">
    <property type="entry name" value="ALKYLATED DNA REPAIR PROTEIN ALKB HOMOLOG 8"/>
    <property type="match status" value="1"/>
</dbReference>
<dbReference type="InterPro" id="IPR051422">
    <property type="entry name" value="AlkB_tRNA_MeTrf/Diox"/>
</dbReference>